<dbReference type="CDD" id="cd09618">
    <property type="entry name" value="CBM9_like_2"/>
    <property type="match status" value="1"/>
</dbReference>
<reference evidence="5" key="1">
    <citation type="journal article" date="2019" name="Int. J. Syst. Evol. Microbiol.">
        <title>The Global Catalogue of Microorganisms (GCM) 10K type strain sequencing project: providing services to taxonomists for standard genome sequencing and annotation.</title>
        <authorList>
            <consortium name="The Broad Institute Genomics Platform"/>
            <consortium name="The Broad Institute Genome Sequencing Center for Infectious Disease"/>
            <person name="Wu L."/>
            <person name="Ma J."/>
        </authorList>
    </citation>
    <scope>NUCLEOTIDE SEQUENCE [LARGE SCALE GENOMIC DNA]</scope>
    <source>
        <strain evidence="5">CCUG 60529</strain>
    </source>
</reference>
<dbReference type="Proteomes" id="UP001597011">
    <property type="component" value="Unassembled WGS sequence"/>
</dbReference>
<accession>A0ABW3BTX6</accession>
<evidence type="ECO:0000313" key="4">
    <source>
        <dbReference type="EMBL" id="MFD0836218.1"/>
    </source>
</evidence>
<protein>
    <submittedName>
        <fullName evidence="4">DUF5916 domain-containing protein</fullName>
    </submittedName>
</protein>
<evidence type="ECO:0000259" key="2">
    <source>
        <dbReference type="Pfam" id="PF06452"/>
    </source>
</evidence>
<proteinExistence type="predicted"/>
<evidence type="ECO:0000313" key="5">
    <source>
        <dbReference type="Proteomes" id="UP001597011"/>
    </source>
</evidence>
<gene>
    <name evidence="4" type="ORF">ACFQ0I_10610</name>
</gene>
<keyword evidence="1" id="KW-0732">Signal</keyword>
<feature type="chain" id="PRO_5047462181" evidence="1">
    <location>
        <begin position="19"/>
        <end position="727"/>
    </location>
</feature>
<dbReference type="Pfam" id="PF19313">
    <property type="entry name" value="DUF5916"/>
    <property type="match status" value="1"/>
</dbReference>
<feature type="signal peptide" evidence="1">
    <location>
        <begin position="1"/>
        <end position="18"/>
    </location>
</feature>
<sequence>MKYLLFLLFFLSYLSIQAQNTTKTLHAKYIDSSIEIDGLFEDVWETAETGEDFIQYFPTDTARAKHQTTFKILYNETTLYVGIKAYVPNKNYVVSSLKRDFRGADNDNVTFVFDTFNDGTNAYFFGVTPYGVQREGLVSEGGLEFSSTWDVKWQAESTMYDDFYISEFAIPFNSLKFIEGSTHWRMRGYRFNLQTNEQSSWTRVPQNHDIASLAYMGKVVFEKPLRKSKMPLALIPYVNIATSKDYITNNSESKLKTGGDAKVSIGNSMNLDITAIPDFSNVEVDDIFTNLTRFEIFLPEKRQFFIDNNDVFANYGSTSDNIPFFSRRVGLARDANGNYIENKILGGIRLSGKLTPTWRLGFLNLQTDQDSENDISSYNNMMLAFHKKVFTRSNLGFFMVNKQTFQDNAFLLPENKYNRVIGIDYDLASPNNVWRGNFFVHKSFQPEDNKGNFSAQSNLIYDDRDWKFLAEATYVDEDYRADLGFVPRKDIFKTQQSVIRRLYPKEGLKSSQSFAFSALNYWRPNLDFTNTDQLYKLEWILNYKNKSVLEFQFANNYVYLTKAFDPTKTTGAILLPENTDYSFNQFTVSYESNPAKLFTFSTENSIGAFFNGESIAVSGQLKFRFQPKVNISLALNYDGIRLPDPYADADIWLATAKSEITFSKSLFWSTWVQYSNQRDNLGINSRLQWRFAPLSDLYIVYNDNYFTGLYAPKYRSLNLKLSYWINM</sequence>
<evidence type="ECO:0000256" key="1">
    <source>
        <dbReference type="SAM" id="SignalP"/>
    </source>
</evidence>
<comment type="caution">
    <text evidence="4">The sequence shown here is derived from an EMBL/GenBank/DDBJ whole genome shotgun (WGS) entry which is preliminary data.</text>
</comment>
<feature type="domain" description="Carbohydrate-binding" evidence="2">
    <location>
        <begin position="36"/>
        <end position="181"/>
    </location>
</feature>
<name>A0ABW3BTX6_9FLAO</name>
<feature type="domain" description="DUF5916" evidence="3">
    <location>
        <begin position="232"/>
        <end position="639"/>
    </location>
</feature>
<dbReference type="EMBL" id="JBHTIB010000012">
    <property type="protein sequence ID" value="MFD0836218.1"/>
    <property type="molecule type" value="Genomic_DNA"/>
</dbReference>
<dbReference type="RefSeq" id="WP_379942091.1">
    <property type="nucleotide sequence ID" value="NZ_JBHTIB010000012.1"/>
</dbReference>
<evidence type="ECO:0000259" key="3">
    <source>
        <dbReference type="Pfam" id="PF19313"/>
    </source>
</evidence>
<dbReference type="Pfam" id="PF06452">
    <property type="entry name" value="CBM9_1"/>
    <property type="match status" value="1"/>
</dbReference>
<dbReference type="InterPro" id="IPR010502">
    <property type="entry name" value="Carb-bd_dom_fam9"/>
</dbReference>
<dbReference type="InterPro" id="IPR045670">
    <property type="entry name" value="DUF5916"/>
</dbReference>
<organism evidence="4 5">
    <name type="scientific">Mariniflexile aquimaris</name>
    <dbReference type="NCBI Taxonomy" id="881009"/>
    <lineage>
        <taxon>Bacteria</taxon>
        <taxon>Pseudomonadati</taxon>
        <taxon>Bacteroidota</taxon>
        <taxon>Flavobacteriia</taxon>
        <taxon>Flavobacteriales</taxon>
        <taxon>Flavobacteriaceae</taxon>
        <taxon>Mariniflexile</taxon>
    </lineage>
</organism>
<keyword evidence="5" id="KW-1185">Reference proteome</keyword>
<dbReference type="SUPFAM" id="SSF49344">
    <property type="entry name" value="CBD9-like"/>
    <property type="match status" value="1"/>
</dbReference>
<dbReference type="Gene3D" id="2.60.40.1190">
    <property type="match status" value="1"/>
</dbReference>